<dbReference type="InterPro" id="IPR016032">
    <property type="entry name" value="Sig_transdc_resp-reg_C-effctor"/>
</dbReference>
<sequence length="212" mass="23014">MTDHGTPTSVRQVKAAMALAAERFETAVAAAPEPTGWSALYVDTFRFFAGGSSHQQTCAQLHIAPDTLRWRMGRIYDRLGVRTPLSAALVGLAHRIVPVEDVSPWWPQPQPPVLTDQGTCALVLAASGLDRRQAARHLGRTPDAHAYRLLLLRRRLGVRSLFHGVVAAAINGAIDLPGVPRRQPPPSSVEDDSLPSDTGRERLLHPAPEGPR</sequence>
<evidence type="ECO:0000256" key="1">
    <source>
        <dbReference type="SAM" id="MobiDB-lite"/>
    </source>
</evidence>
<organism evidence="2 3">
    <name type="scientific">Kitasatospora saccharophila</name>
    <dbReference type="NCBI Taxonomy" id="407973"/>
    <lineage>
        <taxon>Bacteria</taxon>
        <taxon>Bacillati</taxon>
        <taxon>Actinomycetota</taxon>
        <taxon>Actinomycetes</taxon>
        <taxon>Kitasatosporales</taxon>
        <taxon>Streptomycetaceae</taxon>
        <taxon>Kitasatospora</taxon>
    </lineage>
</organism>
<dbReference type="Gene3D" id="1.10.10.10">
    <property type="entry name" value="Winged helix-like DNA-binding domain superfamily/Winged helix DNA-binding domain"/>
    <property type="match status" value="1"/>
</dbReference>
<evidence type="ECO:0000313" key="3">
    <source>
        <dbReference type="Proteomes" id="UP001500897"/>
    </source>
</evidence>
<evidence type="ECO:0000313" key="2">
    <source>
        <dbReference type="EMBL" id="GAA2118152.1"/>
    </source>
</evidence>
<feature type="region of interest" description="Disordered" evidence="1">
    <location>
        <begin position="175"/>
        <end position="212"/>
    </location>
</feature>
<reference evidence="2 3" key="1">
    <citation type="journal article" date="2019" name="Int. J. Syst. Evol. Microbiol.">
        <title>The Global Catalogue of Microorganisms (GCM) 10K type strain sequencing project: providing services to taxonomists for standard genome sequencing and annotation.</title>
        <authorList>
            <consortium name="The Broad Institute Genomics Platform"/>
            <consortium name="The Broad Institute Genome Sequencing Center for Infectious Disease"/>
            <person name="Wu L."/>
            <person name="Ma J."/>
        </authorList>
    </citation>
    <scope>NUCLEOTIDE SEQUENCE [LARGE SCALE GENOMIC DNA]</scope>
    <source>
        <strain evidence="2 3">JCM 14559</strain>
    </source>
</reference>
<evidence type="ECO:0008006" key="4">
    <source>
        <dbReference type="Google" id="ProtNLM"/>
    </source>
</evidence>
<dbReference type="Proteomes" id="UP001500897">
    <property type="component" value="Unassembled WGS sequence"/>
</dbReference>
<dbReference type="EMBL" id="BAAANS010000061">
    <property type="protein sequence ID" value="GAA2118152.1"/>
    <property type="molecule type" value="Genomic_DNA"/>
</dbReference>
<comment type="caution">
    <text evidence="2">The sequence shown here is derived from an EMBL/GenBank/DDBJ whole genome shotgun (WGS) entry which is preliminary data.</text>
</comment>
<protein>
    <recommendedName>
        <fullName evidence="4">DNA-binding CsgD family transcriptional regulator</fullName>
    </recommendedName>
</protein>
<accession>A0ABN2XUW2</accession>
<dbReference type="InterPro" id="IPR036388">
    <property type="entry name" value="WH-like_DNA-bd_sf"/>
</dbReference>
<dbReference type="SUPFAM" id="SSF46894">
    <property type="entry name" value="C-terminal effector domain of the bipartite response regulators"/>
    <property type="match status" value="1"/>
</dbReference>
<gene>
    <name evidence="2" type="ORF">GCM10009759_65190</name>
</gene>
<name>A0ABN2XUW2_9ACTN</name>
<keyword evidence="3" id="KW-1185">Reference proteome</keyword>
<proteinExistence type="predicted"/>